<dbReference type="eggNOG" id="COG0745">
    <property type="taxonomic scope" value="Bacteria"/>
</dbReference>
<feature type="DNA-binding region" description="OmpR/PhoB-type" evidence="7">
    <location>
        <begin position="165"/>
        <end position="263"/>
    </location>
</feature>
<proteinExistence type="predicted"/>
<keyword evidence="5" id="KW-0804">Transcription</keyword>
<accession>A0A1H4FTL3</accession>
<dbReference type="PROSITE" id="PS50110">
    <property type="entry name" value="RESPONSE_REGULATORY"/>
    <property type="match status" value="1"/>
</dbReference>
<evidence type="ECO:0000313" key="11">
    <source>
        <dbReference type="Proteomes" id="UP000187280"/>
    </source>
</evidence>
<evidence type="ECO:0000256" key="3">
    <source>
        <dbReference type="ARBA" id="ARBA00023015"/>
    </source>
</evidence>
<evidence type="ECO:0000256" key="1">
    <source>
        <dbReference type="ARBA" id="ARBA00022553"/>
    </source>
</evidence>
<name>A0A1H4FTL3_9GAMM</name>
<organism evidence="10 11">
    <name type="scientific">Lonsdalea quercina</name>
    <dbReference type="NCBI Taxonomy" id="71657"/>
    <lineage>
        <taxon>Bacteria</taxon>
        <taxon>Pseudomonadati</taxon>
        <taxon>Pseudomonadota</taxon>
        <taxon>Gammaproteobacteria</taxon>
        <taxon>Enterobacterales</taxon>
        <taxon>Pectobacteriaceae</taxon>
        <taxon>Lonsdalea</taxon>
    </lineage>
</organism>
<dbReference type="Pfam" id="PF00072">
    <property type="entry name" value="Response_reg"/>
    <property type="match status" value="1"/>
</dbReference>
<keyword evidence="11" id="KW-1185">Reference proteome</keyword>
<keyword evidence="1 6" id="KW-0597">Phosphoprotein</keyword>
<sequence>MTKTSYLHENYKVMFKLAESLHPVFKKALTPHALGFQGICMRILVVDDDSVHCHWLCEKLHAHGHSCRIVHDGGNALKAIQQEVYDVVLLDRMLPVMDGFTVLRELKDRPHPPIMLLSTLDRDVDRVMGLELGAEDYLGKPFNFDELRLRLNIMVGRARRRTESSSVLTFFDLKVDCLQRTVWRDGKRIELTDKEIKLLIILMESPGKVFSRMQLLERVWGYHFNPQTNLIDVHMSKLRAKIDKGFAQPLIKTQRSVGYCLSVEEKALPLSNDRMELPQ</sequence>
<evidence type="ECO:0000313" key="10">
    <source>
        <dbReference type="EMBL" id="SEB00634.1"/>
    </source>
</evidence>
<dbReference type="CDD" id="cd00383">
    <property type="entry name" value="trans_reg_C"/>
    <property type="match status" value="1"/>
</dbReference>
<dbReference type="Gene3D" id="3.40.50.2300">
    <property type="match status" value="1"/>
</dbReference>
<dbReference type="EMBL" id="FNQS01000015">
    <property type="protein sequence ID" value="SEB00634.1"/>
    <property type="molecule type" value="Genomic_DNA"/>
</dbReference>
<dbReference type="GO" id="GO:0000976">
    <property type="term" value="F:transcription cis-regulatory region binding"/>
    <property type="evidence" value="ECO:0007669"/>
    <property type="project" value="TreeGrafter"/>
</dbReference>
<keyword evidence="3" id="KW-0805">Transcription regulation</keyword>
<dbReference type="PANTHER" id="PTHR48111">
    <property type="entry name" value="REGULATOR OF RPOS"/>
    <property type="match status" value="1"/>
</dbReference>
<gene>
    <name evidence="10" type="ORF">SAMN02982996_03238</name>
</gene>
<dbReference type="GO" id="GO:0000156">
    <property type="term" value="F:phosphorelay response regulator activity"/>
    <property type="evidence" value="ECO:0007669"/>
    <property type="project" value="TreeGrafter"/>
</dbReference>
<dbReference type="SUPFAM" id="SSF52172">
    <property type="entry name" value="CheY-like"/>
    <property type="match status" value="1"/>
</dbReference>
<dbReference type="PANTHER" id="PTHR48111:SF1">
    <property type="entry name" value="TWO-COMPONENT RESPONSE REGULATOR ORR33"/>
    <property type="match status" value="1"/>
</dbReference>
<keyword evidence="4 7" id="KW-0238">DNA-binding</keyword>
<dbReference type="GO" id="GO:0005829">
    <property type="term" value="C:cytosol"/>
    <property type="evidence" value="ECO:0007669"/>
    <property type="project" value="TreeGrafter"/>
</dbReference>
<dbReference type="SMART" id="SM00448">
    <property type="entry name" value="REC"/>
    <property type="match status" value="1"/>
</dbReference>
<keyword evidence="2" id="KW-0902">Two-component regulatory system</keyword>
<dbReference type="InterPro" id="IPR011006">
    <property type="entry name" value="CheY-like_superfamily"/>
</dbReference>
<feature type="domain" description="Response regulatory" evidence="8">
    <location>
        <begin position="42"/>
        <end position="155"/>
    </location>
</feature>
<dbReference type="InterPro" id="IPR039420">
    <property type="entry name" value="WalR-like"/>
</dbReference>
<reference evidence="10 11" key="1">
    <citation type="submission" date="2016-10" db="EMBL/GenBank/DDBJ databases">
        <authorList>
            <person name="de Groot N.N."/>
        </authorList>
    </citation>
    <scope>NUCLEOTIDE SEQUENCE [LARGE SCALE GENOMIC DNA]</scope>
    <source>
        <strain evidence="10 11">ATCC 29281</strain>
    </source>
</reference>
<evidence type="ECO:0000259" key="8">
    <source>
        <dbReference type="PROSITE" id="PS50110"/>
    </source>
</evidence>
<evidence type="ECO:0000259" key="9">
    <source>
        <dbReference type="PROSITE" id="PS51755"/>
    </source>
</evidence>
<dbReference type="Gene3D" id="1.10.10.10">
    <property type="entry name" value="Winged helix-like DNA-binding domain superfamily/Winged helix DNA-binding domain"/>
    <property type="match status" value="1"/>
</dbReference>
<dbReference type="InterPro" id="IPR036388">
    <property type="entry name" value="WH-like_DNA-bd_sf"/>
</dbReference>
<dbReference type="InterPro" id="IPR001867">
    <property type="entry name" value="OmpR/PhoB-type_DNA-bd"/>
</dbReference>
<protein>
    <submittedName>
        <fullName evidence="10">Two-component system, OmpR family, response regulator</fullName>
    </submittedName>
</protein>
<dbReference type="GO" id="GO:0006355">
    <property type="term" value="P:regulation of DNA-templated transcription"/>
    <property type="evidence" value="ECO:0007669"/>
    <property type="project" value="InterPro"/>
</dbReference>
<evidence type="ECO:0000256" key="2">
    <source>
        <dbReference type="ARBA" id="ARBA00023012"/>
    </source>
</evidence>
<dbReference type="Proteomes" id="UP000187280">
    <property type="component" value="Unassembled WGS sequence"/>
</dbReference>
<evidence type="ECO:0000256" key="4">
    <source>
        <dbReference type="ARBA" id="ARBA00023125"/>
    </source>
</evidence>
<evidence type="ECO:0000256" key="6">
    <source>
        <dbReference type="PROSITE-ProRule" id="PRU00169"/>
    </source>
</evidence>
<dbReference type="InterPro" id="IPR001789">
    <property type="entry name" value="Sig_transdc_resp-reg_receiver"/>
</dbReference>
<dbReference type="SMART" id="SM00862">
    <property type="entry name" value="Trans_reg_C"/>
    <property type="match status" value="1"/>
</dbReference>
<dbReference type="Pfam" id="PF00486">
    <property type="entry name" value="Trans_reg_C"/>
    <property type="match status" value="1"/>
</dbReference>
<evidence type="ECO:0000256" key="5">
    <source>
        <dbReference type="ARBA" id="ARBA00023163"/>
    </source>
</evidence>
<feature type="modified residue" description="4-aspartylphosphate" evidence="6">
    <location>
        <position position="91"/>
    </location>
</feature>
<dbReference type="GO" id="GO:0032993">
    <property type="term" value="C:protein-DNA complex"/>
    <property type="evidence" value="ECO:0007669"/>
    <property type="project" value="TreeGrafter"/>
</dbReference>
<dbReference type="AlphaFoldDB" id="A0A1H4FTL3"/>
<feature type="domain" description="OmpR/PhoB-type" evidence="9">
    <location>
        <begin position="165"/>
        <end position="263"/>
    </location>
</feature>
<dbReference type="PROSITE" id="PS51755">
    <property type="entry name" value="OMPR_PHOB"/>
    <property type="match status" value="1"/>
</dbReference>
<evidence type="ECO:0000256" key="7">
    <source>
        <dbReference type="PROSITE-ProRule" id="PRU01091"/>
    </source>
</evidence>
<dbReference type="FunFam" id="1.10.10.10:FF:000005">
    <property type="entry name" value="Two-component system response regulator"/>
    <property type="match status" value="1"/>
</dbReference>
<dbReference type="STRING" id="71657.SAMN02982996_03238"/>